<keyword evidence="2" id="KW-1185">Reference proteome</keyword>
<sequence length="113" mass="12516">MVFLDTTTAYRQKQGSGAVKRLPLYRELRTLRAGIHLGDALLQQRCDAVSGSLNSPGSCGTESIKVSLDGHLSVIKVRGGIRMTFMRVQEEWYRGKLAACRLLIIQEAAGFLY</sequence>
<dbReference type="EMBL" id="CAJVCE010000037">
    <property type="protein sequence ID" value="CAG7657770.1"/>
    <property type="molecule type" value="Genomic_DNA"/>
</dbReference>
<evidence type="ECO:0000313" key="1">
    <source>
        <dbReference type="EMBL" id="CAG7657770.1"/>
    </source>
</evidence>
<comment type="caution">
    <text evidence="1">The sequence shown here is derived from an EMBL/GenBank/DDBJ whole genome shotgun (WGS) entry which is preliminary data.</text>
</comment>
<gene>
    <name evidence="1" type="ORF">PAECIP111802_06856</name>
</gene>
<proteinExistence type="predicted"/>
<organism evidence="1 2">
    <name type="scientific">Paenibacillus allorhizosphaerae</name>
    <dbReference type="NCBI Taxonomy" id="2849866"/>
    <lineage>
        <taxon>Bacteria</taxon>
        <taxon>Bacillati</taxon>
        <taxon>Bacillota</taxon>
        <taxon>Bacilli</taxon>
        <taxon>Bacillales</taxon>
        <taxon>Paenibacillaceae</taxon>
        <taxon>Paenibacillus</taxon>
    </lineage>
</organism>
<dbReference type="Proteomes" id="UP000730618">
    <property type="component" value="Unassembled WGS sequence"/>
</dbReference>
<protein>
    <submittedName>
        <fullName evidence="1">Uncharacterized protein</fullName>
    </submittedName>
</protein>
<name>A0ABN7TVY6_9BACL</name>
<evidence type="ECO:0000313" key="2">
    <source>
        <dbReference type="Proteomes" id="UP000730618"/>
    </source>
</evidence>
<accession>A0ABN7TVY6</accession>
<reference evidence="1 2" key="1">
    <citation type="submission" date="2021-06" db="EMBL/GenBank/DDBJ databases">
        <authorList>
            <person name="Criscuolo A."/>
        </authorList>
    </citation>
    <scope>NUCLEOTIDE SEQUENCE [LARGE SCALE GENOMIC DNA]</scope>
    <source>
        <strain evidence="2">CIP 111802</strain>
    </source>
</reference>